<dbReference type="Proteomes" id="UP000272942">
    <property type="component" value="Unassembled WGS sequence"/>
</dbReference>
<dbReference type="WBParaSite" id="ECPE_0000605801-mRNA-1">
    <property type="protein sequence ID" value="ECPE_0000605801-mRNA-1"/>
    <property type="gene ID" value="ECPE_0000605801"/>
</dbReference>
<feature type="compositionally biased region" description="Polar residues" evidence="1">
    <location>
        <begin position="388"/>
        <end position="400"/>
    </location>
</feature>
<reference evidence="2 3" key="2">
    <citation type="submission" date="2018-11" db="EMBL/GenBank/DDBJ databases">
        <authorList>
            <consortium name="Pathogen Informatics"/>
        </authorList>
    </citation>
    <scope>NUCLEOTIDE SEQUENCE [LARGE SCALE GENOMIC DNA]</scope>
    <source>
        <strain evidence="2 3">Egypt</strain>
    </source>
</reference>
<reference evidence="4" key="1">
    <citation type="submission" date="2016-06" db="UniProtKB">
        <authorList>
            <consortium name="WormBaseParasite"/>
        </authorList>
    </citation>
    <scope>IDENTIFICATION</scope>
</reference>
<keyword evidence="3" id="KW-1185">Reference proteome</keyword>
<evidence type="ECO:0000313" key="3">
    <source>
        <dbReference type="Proteomes" id="UP000272942"/>
    </source>
</evidence>
<proteinExistence type="predicted"/>
<gene>
    <name evidence="2" type="ORF">ECPE_LOCUS6045</name>
</gene>
<evidence type="ECO:0000313" key="4">
    <source>
        <dbReference type="WBParaSite" id="ECPE_0000605801-mRNA-1"/>
    </source>
</evidence>
<evidence type="ECO:0000313" key="2">
    <source>
        <dbReference type="EMBL" id="VDP77258.1"/>
    </source>
</evidence>
<organism evidence="4">
    <name type="scientific">Echinostoma caproni</name>
    <dbReference type="NCBI Taxonomy" id="27848"/>
    <lineage>
        <taxon>Eukaryota</taxon>
        <taxon>Metazoa</taxon>
        <taxon>Spiralia</taxon>
        <taxon>Lophotrochozoa</taxon>
        <taxon>Platyhelminthes</taxon>
        <taxon>Trematoda</taxon>
        <taxon>Digenea</taxon>
        <taxon>Plagiorchiida</taxon>
        <taxon>Echinostomata</taxon>
        <taxon>Echinostomatoidea</taxon>
        <taxon>Echinostomatidae</taxon>
        <taxon>Echinostoma</taxon>
    </lineage>
</organism>
<feature type="region of interest" description="Disordered" evidence="1">
    <location>
        <begin position="386"/>
        <end position="424"/>
    </location>
</feature>
<feature type="region of interest" description="Disordered" evidence="1">
    <location>
        <begin position="47"/>
        <end position="67"/>
    </location>
</feature>
<dbReference type="AlphaFoldDB" id="A0A183AGG0"/>
<feature type="region of interest" description="Disordered" evidence="1">
    <location>
        <begin position="352"/>
        <end position="372"/>
    </location>
</feature>
<dbReference type="EMBL" id="UZAN01042968">
    <property type="protein sequence ID" value="VDP77258.1"/>
    <property type="molecule type" value="Genomic_DNA"/>
</dbReference>
<evidence type="ECO:0000256" key="1">
    <source>
        <dbReference type="SAM" id="MobiDB-lite"/>
    </source>
</evidence>
<name>A0A183AGG0_9TREM</name>
<sequence length="463" mass="52797">MRKLEGCHFKEATAMELMKQLEEAHKEARIQAEKARERKKIELRQQQQQLRSARAENQVQSVQKMRPWRATNKHPEEIRRMNYFDNRSPDRVDQVRLEQKRNHSADTLLPRVGDALEFAGETLRSSMSTRRTLEKTRATQVNPMIVGPKLPWRPTSRRPERYSPTDVYETRRQFREVRGFLRRQSASAGPSKSPRVFRMVGDDGYAQGTLECDKPRRIMSAQISTLGTRAHAIRLSESEIALEDLPPPPTYFGCDETQHMPNMQSASPNQPLSIPVSASMSPNPLALLSERELQGPNAHAEANSIGLDKLPTMNIQPKPLPTDHEQRRLCISRTPPYPTEQHTSLWKQNGSMQSFKSTEPEIGTNRLNDNDEPFSTLKAVTCERPPAYTSQQSEPNSLSGDTVIPEPRPRKTTDRKPGEKYTGELNCSLQSMDNLYTNIVIEKVDLPVMQINCNSENGRTQFC</sequence>
<dbReference type="OrthoDB" id="10257471at2759"/>
<accession>A0A183AGG0</accession>
<feature type="compositionally biased region" description="Basic and acidic residues" evidence="1">
    <location>
        <begin position="407"/>
        <end position="422"/>
    </location>
</feature>
<feature type="region of interest" description="Disordered" evidence="1">
    <location>
        <begin position="145"/>
        <end position="164"/>
    </location>
</feature>
<protein>
    <submittedName>
        <fullName evidence="4">CCDC66 domain-containing protein</fullName>
    </submittedName>
</protein>